<dbReference type="InterPro" id="IPR003141">
    <property type="entry name" value="Pol/His_phosphatase_N"/>
</dbReference>
<dbReference type="Gene3D" id="3.20.20.140">
    <property type="entry name" value="Metal-dependent hydrolases"/>
    <property type="match status" value="1"/>
</dbReference>
<dbReference type="GO" id="GO:0004534">
    <property type="term" value="F:5'-3' RNA exonuclease activity"/>
    <property type="evidence" value="ECO:0007669"/>
    <property type="project" value="TreeGrafter"/>
</dbReference>
<dbReference type="PANTHER" id="PTHR42924:SF3">
    <property type="entry name" value="POLYMERASE_HISTIDINOL PHOSPHATASE N-TERMINAL DOMAIN-CONTAINING PROTEIN"/>
    <property type="match status" value="1"/>
</dbReference>
<dbReference type="InterPro" id="IPR052018">
    <property type="entry name" value="PHP_domain"/>
</dbReference>
<dbReference type="EMBL" id="AP019621">
    <property type="protein sequence ID" value="BBJ50957.1"/>
    <property type="molecule type" value="Genomic_DNA"/>
</dbReference>
<dbReference type="SMART" id="SM00481">
    <property type="entry name" value="POLIIIAc"/>
    <property type="match status" value="1"/>
</dbReference>
<organism evidence="2">
    <name type="scientific">Streptomyces avermitilis</name>
    <dbReference type="NCBI Taxonomy" id="33903"/>
    <lineage>
        <taxon>Bacteria</taxon>
        <taxon>Bacillati</taxon>
        <taxon>Actinomycetota</taxon>
        <taxon>Actinomycetes</taxon>
        <taxon>Kitasatosporales</taxon>
        <taxon>Streptomycetaceae</taxon>
        <taxon>Streptomyces</taxon>
    </lineage>
</organism>
<evidence type="ECO:0000259" key="1">
    <source>
        <dbReference type="SMART" id="SM00481"/>
    </source>
</evidence>
<dbReference type="InterPro" id="IPR004013">
    <property type="entry name" value="PHP_dom"/>
</dbReference>
<dbReference type="PANTHER" id="PTHR42924">
    <property type="entry name" value="EXONUCLEASE"/>
    <property type="match status" value="1"/>
</dbReference>
<protein>
    <recommendedName>
        <fullName evidence="1">Polymerase/histidinol phosphatase N-terminal domain-containing protein</fullName>
    </recommendedName>
</protein>
<feature type="domain" description="Polymerase/histidinol phosphatase N-terminal" evidence="1">
    <location>
        <begin position="3"/>
        <end position="67"/>
    </location>
</feature>
<evidence type="ECO:0000313" key="2">
    <source>
        <dbReference type="EMBL" id="BBJ50957.1"/>
    </source>
</evidence>
<reference evidence="2" key="1">
    <citation type="submission" date="2019-04" db="EMBL/GenBank/DDBJ databases">
        <title>Draft genome sequences of Streptomyces avermitilis MC3.</title>
        <authorList>
            <person name="Komaki H."/>
            <person name="Tamura T."/>
            <person name="Hosoyama A."/>
        </authorList>
    </citation>
    <scope>NUCLEOTIDE SEQUENCE</scope>
    <source>
        <strain evidence="2">MC3</strain>
    </source>
</reference>
<sequence length="103" mass="10628">MRIDLHTHSTASDGTDTPAELVRNAGAAGLDVVALTDHDSTRGHAQAIAALPEGLTLVTGAELSCRLDGIGMHMLAYLFDPRSPDCSPSVSWCGTTGCPGPRA</sequence>
<dbReference type="SUPFAM" id="SSF89550">
    <property type="entry name" value="PHP domain-like"/>
    <property type="match status" value="1"/>
</dbReference>
<gene>
    <name evidence="2" type="ORF">SAVMC3_35860</name>
</gene>
<accession>A0A499VWM1</accession>
<proteinExistence type="predicted"/>
<dbReference type="Pfam" id="PF02811">
    <property type="entry name" value="PHP"/>
    <property type="match status" value="1"/>
</dbReference>
<dbReference type="AlphaFoldDB" id="A0A499VWM1"/>
<dbReference type="GO" id="GO:0035312">
    <property type="term" value="F:5'-3' DNA exonuclease activity"/>
    <property type="evidence" value="ECO:0007669"/>
    <property type="project" value="TreeGrafter"/>
</dbReference>
<name>A0A499VWM1_STRAX</name>
<dbReference type="InterPro" id="IPR016195">
    <property type="entry name" value="Pol/histidinol_Pase-like"/>
</dbReference>